<dbReference type="EMBL" id="HG966617">
    <property type="protein sequence ID" value="CDO60561.1"/>
    <property type="molecule type" value="Genomic_DNA"/>
</dbReference>
<feature type="coiled-coil region" evidence="1">
    <location>
        <begin position="579"/>
        <end position="609"/>
    </location>
</feature>
<evidence type="ECO:0000313" key="4">
    <source>
        <dbReference type="EMBL" id="CDO60561.1"/>
    </source>
</evidence>
<keyword evidence="3" id="KW-0732">Signal</keyword>
<dbReference type="HOGENOM" id="CLU_245164_0_0_5"/>
<sequence length="1579" mass="166634">MLGIVAVFAMPASSASAQSPVCGLPNQIGVLSPQEAAQAQAGLARALSKDGFTQAGVGQRVLKQLYFKLPTVIDFANQPPIRPVGDYVIIEKILGFSTDCHVTQAFSRDAGKRQPVVEQYDLVVERADNADAPFEKLGEFAQGLAKLPRPGVYRLTVRAKGRLSPFRIGAVSQTVTVVSAGQNRTRGITQIRIDNPKGSKVVGTAFVIGSKRDPRDPDNRTHCKTYTFTSTVRVADITSETNSAVFSKNVREEPYSRATWELRRDGEVLETVGPRGNFVFDARKYGDGNYQLFASIDEADLGGGPQNFRPAPVRHIIQVLNCGGKKPVAQNAADGAGGLKVELPEDQLADGGFENVGGAQQPGDLVPIALHELDENGKIVVRTQLEPERFLKEASAPKVPPADQKACRDCEREIARRTKLLTQSCEPVTDLMEALLLDVLFHDAGQKDIEAIFLNDILTPLRDFRAPLQAQNDLMADYVERAARAGVLQSKQAQTILAAGQRAALDRDRKRRAALGDDALFIPTLLGADIPEPAIPFIFTSGAGQLAQVAKFRKELADISARAGTEGNKTRTKVEAFIAKDLKEAREKIQERKDQQAQLREDNRSKKQRLAALFNAGTFEHCLGAPPGEGTSVLAGTEGDGLVTGLPGMNTTFPEHPDRDVSPEVFRKAATLPPPLKTVVEGFEDFFPLRFKMDGDKALAAQREITKRIKDVESLGGLVAIEDFFVGLRTFFETTGKASLNGITLGTAFSDDPQLRAAKKFLTESLPRGFDIVVGTDIAAFIDEDLRVRQEDKLSGAVVLNQLGGFGVGNIAELTAKDAESVGEAIGIAIGQATRDEPTDLTEEATRFLVESEEQQKINEGQSAGLFLALDLLGGEALVVSARSLKVGGKVFTSTDEAIAAANDLRAAKGLGPLDEVAEQAIRDTQKFVDKVDEANELKRIEDQVDALARQADNSDVLDDLAKVADGDVPGAGTGNGTGNGTGGGTGGGRTVEDDLADIFGDAEPGTGNSSFLDEVVDNAGGGRTVEDDLADLFGDADGSADGGSFGLADDLADTGDAAPDDVSDFFANLGKKPGTPEEKVADALDDVADEAEAAARAAKDKARQEALKQQADKGNQGPPLTPGKVNKGEVDLPADRLAALDDPAGGVGQGRTANVVAETIGDPNSDVIKLVENVRVDGTGKIVSKGEGGAGAKFDPEVAGAIRQDQFAGADKFADAGINSLDIKGQGTVKRIIDGVEVEVPFFKQERFPDGAKTLEDIEKAVGEGNVKLTREQQIAILREFDKAANAKLVPFDTNPGNILVKGDGPDASAGFVESGSVVEAGSQESARAVLSERLFGSTNVGASEFNSFRKATAAGDDVLAKSIQDGTATKFGQGGAGGFKDIIDKDLRDAFADPDAFKDVLKKFDDARAPNVASGGQGGVAVDAVNEAAALDAKAQRLRKLADDAADRVVGGNQPVDAQALQAQKVSQDLKQAKTEQNQALAELVTKSKRLEDAKTSGADADAIASLQSDVTNAGRRFSDRAQKTADAFDAARKLVDSTPDANADALARDLASVEAGLNAQGASAQGFGAVDTGGGN</sequence>
<reference evidence="4 5" key="1">
    <citation type="journal article" date="2014" name="Front. Genet.">
        <title>Genome and metabolic network of "Candidatus Phaeomarinobacter ectocarpi" Ec32, a new candidate genus of Alphaproteobacteria frequently associated with brown algae.</title>
        <authorList>
            <person name="Dittami S.M."/>
            <person name="Barbeyron T."/>
            <person name="Boyen C."/>
            <person name="Cambefort J."/>
            <person name="Collet G."/>
            <person name="Delage L."/>
            <person name="Gobet A."/>
            <person name="Groisillier A."/>
            <person name="Leblanc C."/>
            <person name="Michel G."/>
            <person name="Scornet D."/>
            <person name="Siegel A."/>
            <person name="Tapia J.E."/>
            <person name="Tonon T."/>
        </authorList>
    </citation>
    <scope>NUCLEOTIDE SEQUENCE [LARGE SCALE GENOMIC DNA]</scope>
    <source>
        <strain evidence="4 5">Ec32</strain>
    </source>
</reference>
<feature type="region of interest" description="Disordered" evidence="2">
    <location>
        <begin position="1098"/>
        <end position="1129"/>
    </location>
</feature>
<organism evidence="4 5">
    <name type="scientific">Candidatus Phaeomarinibacter ectocarpi</name>
    <dbReference type="NCBI Taxonomy" id="1458461"/>
    <lineage>
        <taxon>Bacteria</taxon>
        <taxon>Pseudomonadati</taxon>
        <taxon>Pseudomonadota</taxon>
        <taxon>Alphaproteobacteria</taxon>
        <taxon>Hyphomicrobiales</taxon>
        <taxon>Parvibaculaceae</taxon>
        <taxon>Candidatus Phaeomarinibacter</taxon>
    </lineage>
</organism>
<evidence type="ECO:0000256" key="3">
    <source>
        <dbReference type="SAM" id="SignalP"/>
    </source>
</evidence>
<feature type="coiled-coil region" evidence="1">
    <location>
        <begin position="1430"/>
        <end position="1496"/>
    </location>
</feature>
<protein>
    <submittedName>
        <fullName evidence="4">Uncharacterized protein</fullName>
    </submittedName>
</protein>
<feature type="chain" id="PRO_5004959644" evidence="3">
    <location>
        <begin position="18"/>
        <end position="1579"/>
    </location>
</feature>
<keyword evidence="1" id="KW-0175">Coiled coil</keyword>
<feature type="compositionally biased region" description="Basic and acidic residues" evidence="2">
    <location>
        <begin position="1098"/>
        <end position="1107"/>
    </location>
</feature>
<dbReference type="PATRIC" id="fig|1458461.3.peg.2354"/>
<keyword evidence="5" id="KW-1185">Reference proteome</keyword>
<dbReference type="Proteomes" id="UP000032160">
    <property type="component" value="Chromosome I"/>
</dbReference>
<name>X5MNX7_9HYPH</name>
<gene>
    <name evidence="4" type="ORF">BN1012_Phect2348</name>
</gene>
<dbReference type="STRING" id="1458461.BN1012_Phect2348"/>
<proteinExistence type="predicted"/>
<evidence type="ECO:0000256" key="2">
    <source>
        <dbReference type="SAM" id="MobiDB-lite"/>
    </source>
</evidence>
<feature type="region of interest" description="Disordered" evidence="2">
    <location>
        <begin position="968"/>
        <end position="1024"/>
    </location>
</feature>
<dbReference type="KEGG" id="pect:BN1012_Phect2348"/>
<accession>X5MNX7</accession>
<evidence type="ECO:0000313" key="5">
    <source>
        <dbReference type="Proteomes" id="UP000032160"/>
    </source>
</evidence>
<feature type="compositionally biased region" description="Gly residues" evidence="2">
    <location>
        <begin position="970"/>
        <end position="990"/>
    </location>
</feature>
<feature type="signal peptide" evidence="3">
    <location>
        <begin position="1"/>
        <end position="17"/>
    </location>
</feature>
<evidence type="ECO:0000256" key="1">
    <source>
        <dbReference type="SAM" id="Coils"/>
    </source>
</evidence>